<reference evidence="6" key="1">
    <citation type="journal article" date="2019" name="Int. J. Syst. Evol. Microbiol.">
        <title>The Global Catalogue of Microorganisms (GCM) 10K type strain sequencing project: providing services to taxonomists for standard genome sequencing and annotation.</title>
        <authorList>
            <consortium name="The Broad Institute Genomics Platform"/>
            <consortium name="The Broad Institute Genome Sequencing Center for Infectious Disease"/>
            <person name="Wu L."/>
            <person name="Ma J."/>
        </authorList>
    </citation>
    <scope>NUCLEOTIDE SEQUENCE [LARGE SCALE GENOMIC DNA]</scope>
    <source>
        <strain evidence="6">CCM 8907</strain>
    </source>
</reference>
<dbReference type="PIRSF" id="PIRSF000097">
    <property type="entry name" value="AKR"/>
    <property type="match status" value="1"/>
</dbReference>
<evidence type="ECO:0000256" key="1">
    <source>
        <dbReference type="ARBA" id="ARBA00007905"/>
    </source>
</evidence>
<gene>
    <name evidence="5" type="ORF">ACFQET_07250</name>
</gene>
<accession>A0ABW1TPA3</accession>
<dbReference type="Proteomes" id="UP001596191">
    <property type="component" value="Unassembled WGS sequence"/>
</dbReference>
<comment type="caution">
    <text evidence="5">The sequence shown here is derived from an EMBL/GenBank/DDBJ whole genome shotgun (WGS) entry which is preliminary data.</text>
</comment>
<dbReference type="InterPro" id="IPR036812">
    <property type="entry name" value="NAD(P)_OxRdtase_dom_sf"/>
</dbReference>
<dbReference type="EMBL" id="JBHSSJ010000008">
    <property type="protein sequence ID" value="MFC6275309.1"/>
    <property type="molecule type" value="Genomic_DNA"/>
</dbReference>
<dbReference type="SUPFAM" id="SSF51430">
    <property type="entry name" value="NAD(P)-linked oxidoreductase"/>
    <property type="match status" value="1"/>
</dbReference>
<dbReference type="PROSITE" id="PS00063">
    <property type="entry name" value="ALDOKETO_REDUCTASE_3"/>
    <property type="match status" value="1"/>
</dbReference>
<dbReference type="PRINTS" id="PR00069">
    <property type="entry name" value="ALDKETRDTASE"/>
</dbReference>
<dbReference type="CDD" id="cd19133">
    <property type="entry name" value="AKR_AKR5F1"/>
    <property type="match status" value="1"/>
</dbReference>
<evidence type="ECO:0000313" key="6">
    <source>
        <dbReference type="Proteomes" id="UP001596191"/>
    </source>
</evidence>
<dbReference type="PROSITE" id="PS00062">
    <property type="entry name" value="ALDOKETO_REDUCTASE_2"/>
    <property type="match status" value="1"/>
</dbReference>
<dbReference type="PROSITE" id="PS00798">
    <property type="entry name" value="ALDOKETO_REDUCTASE_1"/>
    <property type="match status" value="1"/>
</dbReference>
<dbReference type="InterPro" id="IPR023210">
    <property type="entry name" value="NADP_OxRdtase_dom"/>
</dbReference>
<dbReference type="GO" id="GO:0016491">
    <property type="term" value="F:oxidoreductase activity"/>
    <property type="evidence" value="ECO:0007669"/>
    <property type="project" value="UniProtKB-KW"/>
</dbReference>
<keyword evidence="3 5" id="KW-0560">Oxidoreductase</keyword>
<keyword evidence="6" id="KW-1185">Reference proteome</keyword>
<dbReference type="InterPro" id="IPR018170">
    <property type="entry name" value="Aldo/ket_reductase_CS"/>
</dbReference>
<dbReference type="EC" id="1.1.1.-" evidence="5"/>
<feature type="domain" description="NADP-dependent oxidoreductase" evidence="4">
    <location>
        <begin position="19"/>
        <end position="260"/>
    </location>
</feature>
<dbReference type="Pfam" id="PF00248">
    <property type="entry name" value="Aldo_ket_red"/>
    <property type="match status" value="1"/>
</dbReference>
<keyword evidence="2" id="KW-0521">NADP</keyword>
<dbReference type="InterPro" id="IPR020471">
    <property type="entry name" value="AKR"/>
</dbReference>
<dbReference type="PANTHER" id="PTHR43827:SF3">
    <property type="entry name" value="NADP-DEPENDENT OXIDOREDUCTASE DOMAIN-CONTAINING PROTEIN"/>
    <property type="match status" value="1"/>
</dbReference>
<dbReference type="PANTHER" id="PTHR43827">
    <property type="entry name" value="2,5-DIKETO-D-GLUCONIC ACID REDUCTASE"/>
    <property type="match status" value="1"/>
</dbReference>
<dbReference type="RefSeq" id="WP_225417665.1">
    <property type="nucleotide sequence ID" value="NZ_JBHSSJ010000008.1"/>
</dbReference>
<organism evidence="5 6">
    <name type="scientific">Levilactobacillus tangyuanensis</name>
    <dbReference type="NCBI Taxonomy" id="2486021"/>
    <lineage>
        <taxon>Bacteria</taxon>
        <taxon>Bacillati</taxon>
        <taxon>Bacillota</taxon>
        <taxon>Bacilli</taxon>
        <taxon>Lactobacillales</taxon>
        <taxon>Lactobacillaceae</taxon>
        <taxon>Levilactobacillus</taxon>
    </lineage>
</organism>
<evidence type="ECO:0000256" key="3">
    <source>
        <dbReference type="ARBA" id="ARBA00023002"/>
    </source>
</evidence>
<dbReference type="Gene3D" id="3.20.20.100">
    <property type="entry name" value="NADP-dependent oxidoreductase domain"/>
    <property type="match status" value="1"/>
</dbReference>
<proteinExistence type="inferred from homology"/>
<evidence type="ECO:0000256" key="2">
    <source>
        <dbReference type="ARBA" id="ARBA00022857"/>
    </source>
</evidence>
<comment type="similarity">
    <text evidence="1">Belongs to the aldo/keto reductase family.</text>
</comment>
<evidence type="ECO:0000313" key="5">
    <source>
        <dbReference type="EMBL" id="MFC6275309.1"/>
    </source>
</evidence>
<evidence type="ECO:0000259" key="4">
    <source>
        <dbReference type="Pfam" id="PF00248"/>
    </source>
</evidence>
<protein>
    <submittedName>
        <fullName evidence="5">Aldo/keto reductase</fullName>
        <ecNumber evidence="5">1.1.1.-</ecNumber>
    </submittedName>
</protein>
<name>A0ABW1TPA3_9LACO</name>
<sequence>MTSIPTITLNNGVAMPQLGFGVFQVPDLDDCEAAVLAALKAGYRLLDTATAYQNEAAVGRAIKKSGIPREEIFVTSKLWVSDFTYERAQRGIEASLDRLGLDYLDLYLLHQPYGDTMGAWRALEEAYHAGKIRAIGVSNFYADQLKNLELTMTVKPVLNQIEVNPWYQQSQEVAFNQSEDVRVEAWAPFAEGKNHLFTNATIKEIAAAHGKSTGQVILRWLLQRGITVIPKSVHADRIAENMAVFDFELTDAEMTTIAGLDTGVSQFFDHRDPVTIEQIFGSSLKQLKEDL</sequence>